<keyword evidence="2" id="KW-1185">Reference proteome</keyword>
<gene>
    <name evidence="1" type="ORF">TWF718_010284</name>
</gene>
<name>A0AAN8NPD8_9PEZI</name>
<evidence type="ECO:0000313" key="1">
    <source>
        <dbReference type="EMBL" id="KAK6334839.1"/>
    </source>
</evidence>
<sequence length="78" mass="8514">MGLGILEDRHLAHVPGTAILEDDIQGDEVPVLDPNLKYDTTGPRPIVLVPQPSDDPNDPRTDMVALWFIRTGHYGAGI</sequence>
<reference evidence="1 2" key="1">
    <citation type="submission" date="2019-10" db="EMBL/GenBank/DDBJ databases">
        <authorList>
            <person name="Palmer J.M."/>
        </authorList>
    </citation>
    <scope>NUCLEOTIDE SEQUENCE [LARGE SCALE GENOMIC DNA]</scope>
    <source>
        <strain evidence="1 2">TWF718</strain>
    </source>
</reference>
<dbReference type="EMBL" id="JAVHNR010000008">
    <property type="protein sequence ID" value="KAK6334839.1"/>
    <property type="molecule type" value="Genomic_DNA"/>
</dbReference>
<evidence type="ECO:0000313" key="2">
    <source>
        <dbReference type="Proteomes" id="UP001313282"/>
    </source>
</evidence>
<comment type="caution">
    <text evidence="1">The sequence shown here is derived from an EMBL/GenBank/DDBJ whole genome shotgun (WGS) entry which is preliminary data.</text>
</comment>
<organism evidence="1 2">
    <name type="scientific">Orbilia javanica</name>
    <dbReference type="NCBI Taxonomy" id="47235"/>
    <lineage>
        <taxon>Eukaryota</taxon>
        <taxon>Fungi</taxon>
        <taxon>Dikarya</taxon>
        <taxon>Ascomycota</taxon>
        <taxon>Pezizomycotina</taxon>
        <taxon>Orbiliomycetes</taxon>
        <taxon>Orbiliales</taxon>
        <taxon>Orbiliaceae</taxon>
        <taxon>Orbilia</taxon>
    </lineage>
</organism>
<protein>
    <submittedName>
        <fullName evidence="1">Uncharacterized protein</fullName>
    </submittedName>
</protein>
<accession>A0AAN8NPD8</accession>
<dbReference type="Proteomes" id="UP001313282">
    <property type="component" value="Unassembled WGS sequence"/>
</dbReference>
<proteinExistence type="predicted"/>
<dbReference type="AlphaFoldDB" id="A0AAN8NPD8"/>